<dbReference type="GO" id="GO:0016887">
    <property type="term" value="F:ATP hydrolysis activity"/>
    <property type="evidence" value="ECO:0007669"/>
    <property type="project" value="InterPro"/>
</dbReference>
<keyword evidence="5" id="KW-0029">Amino-acid transport</keyword>
<dbReference type="InterPro" id="IPR003593">
    <property type="entry name" value="AAA+_ATPase"/>
</dbReference>
<dbReference type="InterPro" id="IPR027417">
    <property type="entry name" value="P-loop_NTPase"/>
</dbReference>
<evidence type="ECO:0000256" key="5">
    <source>
        <dbReference type="ARBA" id="ARBA00022970"/>
    </source>
</evidence>
<dbReference type="Gene3D" id="3.40.50.300">
    <property type="entry name" value="P-loop containing nucleotide triphosphate hydrolases"/>
    <property type="match status" value="1"/>
</dbReference>
<keyword evidence="2" id="KW-0813">Transport</keyword>
<dbReference type="GeneID" id="74943675"/>
<dbReference type="RefSeq" id="WP_260592358.1">
    <property type="nucleotide sequence ID" value="NZ_CP104003.1"/>
</dbReference>
<dbReference type="GO" id="GO:0006865">
    <property type="term" value="P:amino acid transport"/>
    <property type="evidence" value="ECO:0007669"/>
    <property type="project" value="UniProtKB-KW"/>
</dbReference>
<evidence type="ECO:0000313" key="9">
    <source>
        <dbReference type="EMBL" id="UWM53364.1"/>
    </source>
</evidence>
<dbReference type="SMART" id="SM00382">
    <property type="entry name" value="AAA"/>
    <property type="match status" value="1"/>
</dbReference>
<dbReference type="Pfam" id="PF12399">
    <property type="entry name" value="BCA_ABC_TP_C"/>
    <property type="match status" value="1"/>
</dbReference>
<proteinExistence type="inferred from homology"/>
<feature type="domain" description="ABC transporter" evidence="8">
    <location>
        <begin position="8"/>
        <end position="256"/>
    </location>
</feature>
<dbReference type="EMBL" id="CP104003">
    <property type="protein sequence ID" value="UWM53364.1"/>
    <property type="molecule type" value="Genomic_DNA"/>
</dbReference>
<evidence type="ECO:0000259" key="8">
    <source>
        <dbReference type="PROSITE" id="PS50893"/>
    </source>
</evidence>
<sequence length="264" mass="28594">MSASRSLLEVTDLAKHFGGIKAVDGLDFTVEENSITGLIGPNGAGKTTCFRTIAGFHDPDGGTVRFDGRDVTGADPTAVVDAGITRTFQEARTFPSMTVFENLLVGAVGNRGEQLLSASLGPSQYREDERRAIEHAEELLAYTGLESVRDQRASELGVGERKLVEITRALMTDPELILLDEPMAGLPRDVTEDVIEYIERLRRDRDQTFLIVEHDMDVIMSICDRITVMESGTDIASGTPAEIKTNDRVVEAYLGADTDSGGAA</sequence>
<evidence type="ECO:0000256" key="2">
    <source>
        <dbReference type="ARBA" id="ARBA00022448"/>
    </source>
</evidence>
<comment type="similarity">
    <text evidence="1">Belongs to the ABC transporter superfamily.</text>
</comment>
<dbReference type="InterPro" id="IPR032823">
    <property type="entry name" value="BCA_ABC_TP_C"/>
</dbReference>
<dbReference type="PANTHER" id="PTHR45772:SF9">
    <property type="entry name" value="CONSERVED COMPONENT OF ABC TRANSPORTER FOR NATURAL AMINO ACIDS"/>
    <property type="match status" value="1"/>
</dbReference>
<evidence type="ECO:0000256" key="6">
    <source>
        <dbReference type="ARBA" id="ARBA00056071"/>
    </source>
</evidence>
<evidence type="ECO:0000256" key="7">
    <source>
        <dbReference type="ARBA" id="ARBA00072811"/>
    </source>
</evidence>
<accession>A0A9E7R149</accession>
<dbReference type="PROSITE" id="PS50893">
    <property type="entry name" value="ABC_TRANSPORTER_2"/>
    <property type="match status" value="1"/>
</dbReference>
<protein>
    <recommendedName>
        <fullName evidence="7">Probable branched-chain amino acid transport ATP-binding protein LivG</fullName>
    </recommendedName>
</protein>
<organism evidence="9 10">
    <name type="scientific">Salinirubellus salinus</name>
    <dbReference type="NCBI Taxonomy" id="1364945"/>
    <lineage>
        <taxon>Archaea</taxon>
        <taxon>Methanobacteriati</taxon>
        <taxon>Methanobacteriota</taxon>
        <taxon>Stenosarchaea group</taxon>
        <taxon>Halobacteria</taxon>
        <taxon>Halobacteriales</taxon>
        <taxon>Natronomonadaceae</taxon>
        <taxon>Salinirubellus</taxon>
    </lineage>
</organism>
<dbReference type="KEGG" id="ssai:N0B31_14595"/>
<evidence type="ECO:0000313" key="10">
    <source>
        <dbReference type="Proteomes" id="UP001057580"/>
    </source>
</evidence>
<keyword evidence="10" id="KW-1185">Reference proteome</keyword>
<dbReference type="CDD" id="cd03219">
    <property type="entry name" value="ABC_Mj1267_LivG_branched"/>
    <property type="match status" value="1"/>
</dbReference>
<keyword evidence="3" id="KW-0547">Nucleotide-binding</keyword>
<dbReference type="InterPro" id="IPR003439">
    <property type="entry name" value="ABC_transporter-like_ATP-bd"/>
</dbReference>
<dbReference type="PANTHER" id="PTHR45772">
    <property type="entry name" value="CONSERVED COMPONENT OF ABC TRANSPORTER FOR NATURAL AMINO ACIDS-RELATED"/>
    <property type="match status" value="1"/>
</dbReference>
<name>A0A9E7R149_9EURY</name>
<dbReference type="Pfam" id="PF00005">
    <property type="entry name" value="ABC_tran"/>
    <property type="match status" value="1"/>
</dbReference>
<evidence type="ECO:0000256" key="3">
    <source>
        <dbReference type="ARBA" id="ARBA00022741"/>
    </source>
</evidence>
<keyword evidence="4 9" id="KW-0067">ATP-binding</keyword>
<evidence type="ECO:0000256" key="1">
    <source>
        <dbReference type="ARBA" id="ARBA00005417"/>
    </source>
</evidence>
<evidence type="ECO:0000256" key="4">
    <source>
        <dbReference type="ARBA" id="ARBA00022840"/>
    </source>
</evidence>
<dbReference type="FunFam" id="3.40.50.300:FF:000421">
    <property type="entry name" value="Branched-chain amino acid ABC transporter ATP-binding protein"/>
    <property type="match status" value="1"/>
</dbReference>
<comment type="function">
    <text evidence="6">Probable component of a branched-chain amino-acid transport system.</text>
</comment>
<dbReference type="GO" id="GO:0005886">
    <property type="term" value="C:plasma membrane"/>
    <property type="evidence" value="ECO:0007669"/>
    <property type="project" value="TreeGrafter"/>
</dbReference>
<dbReference type="InterPro" id="IPR051120">
    <property type="entry name" value="ABC_AA/LPS_Transport"/>
</dbReference>
<reference evidence="9" key="1">
    <citation type="submission" date="2022-09" db="EMBL/GenBank/DDBJ databases">
        <title>Diverse halophilic archaea isolated from saline environments.</title>
        <authorList>
            <person name="Cui H.-L."/>
        </authorList>
    </citation>
    <scope>NUCLEOTIDE SEQUENCE</scope>
    <source>
        <strain evidence="9">ZS-35-S2</strain>
    </source>
</reference>
<dbReference type="Proteomes" id="UP001057580">
    <property type="component" value="Chromosome"/>
</dbReference>
<gene>
    <name evidence="9" type="ORF">N0B31_14595</name>
</gene>
<dbReference type="GO" id="GO:0005524">
    <property type="term" value="F:ATP binding"/>
    <property type="evidence" value="ECO:0007669"/>
    <property type="project" value="UniProtKB-KW"/>
</dbReference>
<dbReference type="AlphaFoldDB" id="A0A9E7R149"/>
<dbReference type="SUPFAM" id="SSF52540">
    <property type="entry name" value="P-loop containing nucleoside triphosphate hydrolases"/>
    <property type="match status" value="1"/>
</dbReference>